<gene>
    <name evidence="1" type="ORF">PT974_02731</name>
</gene>
<organism evidence="1 2">
    <name type="scientific">Cladobotryum mycophilum</name>
    <dbReference type="NCBI Taxonomy" id="491253"/>
    <lineage>
        <taxon>Eukaryota</taxon>
        <taxon>Fungi</taxon>
        <taxon>Dikarya</taxon>
        <taxon>Ascomycota</taxon>
        <taxon>Pezizomycotina</taxon>
        <taxon>Sordariomycetes</taxon>
        <taxon>Hypocreomycetidae</taxon>
        <taxon>Hypocreales</taxon>
        <taxon>Hypocreaceae</taxon>
        <taxon>Cladobotryum</taxon>
    </lineage>
</organism>
<keyword evidence="2" id="KW-1185">Reference proteome</keyword>
<reference evidence="1 2" key="1">
    <citation type="submission" date="2024-01" db="EMBL/GenBank/DDBJ databases">
        <title>Complete genome of Cladobotryum mycophilum ATHUM6906.</title>
        <authorList>
            <person name="Christinaki A.C."/>
            <person name="Myridakis A.I."/>
            <person name="Kouvelis V.N."/>
        </authorList>
    </citation>
    <scope>NUCLEOTIDE SEQUENCE [LARGE SCALE GENOMIC DNA]</scope>
    <source>
        <strain evidence="1 2">ATHUM6906</strain>
    </source>
</reference>
<protein>
    <submittedName>
        <fullName evidence="1">Uncharacterized protein</fullName>
    </submittedName>
</protein>
<sequence length="103" mass="11181">MAIRYGCSGSAYPNVAAISRLVDDQIKDVTCADTAIVANAEPDVVWKKWAEGNGLDGSTMSPAMSLRARPKASNTSTQWSRCTELEFMIIDRGIVLIKSLICK</sequence>
<comment type="caution">
    <text evidence="1">The sequence shown here is derived from an EMBL/GenBank/DDBJ whole genome shotgun (WGS) entry which is preliminary data.</text>
</comment>
<name>A0ABR0SYV8_9HYPO</name>
<proteinExistence type="predicted"/>
<evidence type="ECO:0000313" key="1">
    <source>
        <dbReference type="EMBL" id="KAK5997375.1"/>
    </source>
</evidence>
<dbReference type="Proteomes" id="UP001338125">
    <property type="component" value="Unassembled WGS sequence"/>
</dbReference>
<accession>A0ABR0SYV8</accession>
<evidence type="ECO:0000313" key="2">
    <source>
        <dbReference type="Proteomes" id="UP001338125"/>
    </source>
</evidence>
<dbReference type="EMBL" id="JAVFKD010000002">
    <property type="protein sequence ID" value="KAK5997375.1"/>
    <property type="molecule type" value="Genomic_DNA"/>
</dbReference>